<dbReference type="Pfam" id="PF00155">
    <property type="entry name" value="Aminotran_1_2"/>
    <property type="match status" value="1"/>
</dbReference>
<comment type="cofactor">
    <cofactor evidence="1">
        <name>pyridoxal 5'-phosphate</name>
        <dbReference type="ChEBI" id="CHEBI:597326"/>
    </cofactor>
</comment>
<dbReference type="EMBL" id="CP091430">
    <property type="protein sequence ID" value="UVI28700.1"/>
    <property type="molecule type" value="Genomic_DNA"/>
</dbReference>
<dbReference type="RefSeq" id="WP_258384788.1">
    <property type="nucleotide sequence ID" value="NZ_CP091430.1"/>
</dbReference>
<keyword evidence="5" id="KW-0805">Transcription regulation</keyword>
<dbReference type="InterPro" id="IPR015421">
    <property type="entry name" value="PyrdxlP-dep_Trfase_major"/>
</dbReference>
<evidence type="ECO:0000313" key="9">
    <source>
        <dbReference type="EMBL" id="UVI28700.1"/>
    </source>
</evidence>
<dbReference type="InterPro" id="IPR015424">
    <property type="entry name" value="PyrdxlP-dep_Trfase"/>
</dbReference>
<dbReference type="SMART" id="SM00345">
    <property type="entry name" value="HTH_GNTR"/>
    <property type="match status" value="1"/>
</dbReference>
<proteinExistence type="inferred from homology"/>
<dbReference type="CDD" id="cd07377">
    <property type="entry name" value="WHTH_GntR"/>
    <property type="match status" value="1"/>
</dbReference>
<evidence type="ECO:0000256" key="3">
    <source>
        <dbReference type="ARBA" id="ARBA00022576"/>
    </source>
</evidence>
<keyword evidence="10" id="KW-1185">Reference proteome</keyword>
<protein>
    <submittedName>
        <fullName evidence="9">PLP-dependent aminotransferase family protein</fullName>
    </submittedName>
</protein>
<dbReference type="InterPro" id="IPR051446">
    <property type="entry name" value="HTH_trans_reg/aminotransferase"/>
</dbReference>
<dbReference type="PROSITE" id="PS50949">
    <property type="entry name" value="HTH_GNTR"/>
    <property type="match status" value="1"/>
</dbReference>
<keyword evidence="4" id="KW-0663">Pyridoxal phosphate</keyword>
<dbReference type="Pfam" id="PF00392">
    <property type="entry name" value="GntR"/>
    <property type="match status" value="1"/>
</dbReference>
<accession>A0ABY5S527</accession>
<evidence type="ECO:0000256" key="6">
    <source>
        <dbReference type="ARBA" id="ARBA00023125"/>
    </source>
</evidence>
<reference evidence="9" key="1">
    <citation type="submission" date="2022-01" db="EMBL/GenBank/DDBJ databases">
        <title>Paenibacillus spongiae sp. nov., isolated from marine sponge.</title>
        <authorList>
            <person name="Li Z."/>
            <person name="Zhang M."/>
        </authorList>
    </citation>
    <scope>NUCLEOTIDE SEQUENCE</scope>
    <source>
        <strain evidence="9">PHS-Z3</strain>
    </source>
</reference>
<comment type="similarity">
    <text evidence="2">In the C-terminal section; belongs to the class-I pyridoxal-phosphate-dependent aminotransferase family.</text>
</comment>
<evidence type="ECO:0000256" key="7">
    <source>
        <dbReference type="ARBA" id="ARBA00023163"/>
    </source>
</evidence>
<sequence length="475" mass="52901">MPDLTSRPNMPADEPMYIQIYRSTRDEILAGRIAPGCKLPSIRTVSERLGVSRTPVALAYEQLLAEGYVNSRPRSGLFAAELDAALSPAINKTSESSPVLPSPARAYHALAGEGTAYDFGYGTVDLDRFPYAKWRRLLNQCFLPENNRVLLYGDYQGERELRTEVCAYLHQSRGIRCSPEQIVIGAGTYHSLDLLFQLLQSDVSTLAAEEAVNDGVKALFEQSRFSLRPLRLESDGIRMEDVYASGAQAVYVTPSHQFPYGMTLSIGKRTKLLDWANQTGAYLIENDYDGEFRYGGRPIPALQSLDDHGRVVYVGTFSKALTPSLRLSYLILTPELLERFRQRKHSFDQLASTVFQKTLQQFMLSGDFERHIRRMRKVYGSKHHALLVAIRSRFGSSADIIGAGSGLHLLMKVKNGMSEEELVRSAKQAGVHVYPTSIYALKPELAPASTVLLGFGGMKENDIPAGIERLARAWL</sequence>
<dbReference type="PANTHER" id="PTHR46577:SF1">
    <property type="entry name" value="HTH-TYPE TRANSCRIPTIONAL REGULATORY PROTEIN GABR"/>
    <property type="match status" value="1"/>
</dbReference>
<evidence type="ECO:0000256" key="1">
    <source>
        <dbReference type="ARBA" id="ARBA00001933"/>
    </source>
</evidence>
<keyword evidence="6" id="KW-0238">DNA-binding</keyword>
<evidence type="ECO:0000259" key="8">
    <source>
        <dbReference type="PROSITE" id="PS50949"/>
    </source>
</evidence>
<name>A0ABY5S527_9BACL</name>
<evidence type="ECO:0000256" key="5">
    <source>
        <dbReference type="ARBA" id="ARBA00023015"/>
    </source>
</evidence>
<feature type="domain" description="HTH gntR-type" evidence="8">
    <location>
        <begin position="14"/>
        <end position="82"/>
    </location>
</feature>
<keyword evidence="7" id="KW-0804">Transcription</keyword>
<dbReference type="InterPro" id="IPR036390">
    <property type="entry name" value="WH_DNA-bd_sf"/>
</dbReference>
<gene>
    <name evidence="9" type="ORF">L1F29_25150</name>
</gene>
<dbReference type="GO" id="GO:0008483">
    <property type="term" value="F:transaminase activity"/>
    <property type="evidence" value="ECO:0007669"/>
    <property type="project" value="UniProtKB-KW"/>
</dbReference>
<organism evidence="9 10">
    <name type="scientific">Paenibacillus spongiae</name>
    <dbReference type="NCBI Taxonomy" id="2909671"/>
    <lineage>
        <taxon>Bacteria</taxon>
        <taxon>Bacillati</taxon>
        <taxon>Bacillota</taxon>
        <taxon>Bacilli</taxon>
        <taxon>Bacillales</taxon>
        <taxon>Paenibacillaceae</taxon>
        <taxon>Paenibacillus</taxon>
    </lineage>
</organism>
<evidence type="ECO:0000313" key="10">
    <source>
        <dbReference type="Proteomes" id="UP001057877"/>
    </source>
</evidence>
<keyword evidence="3 9" id="KW-0032">Aminotransferase</keyword>
<dbReference type="InterPro" id="IPR000524">
    <property type="entry name" value="Tscrpt_reg_HTH_GntR"/>
</dbReference>
<keyword evidence="3 9" id="KW-0808">Transferase</keyword>
<dbReference type="Gene3D" id="3.40.640.10">
    <property type="entry name" value="Type I PLP-dependent aspartate aminotransferase-like (Major domain)"/>
    <property type="match status" value="1"/>
</dbReference>
<dbReference type="PANTHER" id="PTHR46577">
    <property type="entry name" value="HTH-TYPE TRANSCRIPTIONAL REGULATORY PROTEIN GABR"/>
    <property type="match status" value="1"/>
</dbReference>
<dbReference type="CDD" id="cd00609">
    <property type="entry name" value="AAT_like"/>
    <property type="match status" value="1"/>
</dbReference>
<dbReference type="SUPFAM" id="SSF53383">
    <property type="entry name" value="PLP-dependent transferases"/>
    <property type="match status" value="1"/>
</dbReference>
<dbReference type="InterPro" id="IPR036388">
    <property type="entry name" value="WH-like_DNA-bd_sf"/>
</dbReference>
<dbReference type="InterPro" id="IPR004839">
    <property type="entry name" value="Aminotransferase_I/II_large"/>
</dbReference>
<dbReference type="PRINTS" id="PR00035">
    <property type="entry name" value="HTHGNTR"/>
</dbReference>
<dbReference type="Proteomes" id="UP001057877">
    <property type="component" value="Chromosome"/>
</dbReference>
<dbReference type="SUPFAM" id="SSF46785">
    <property type="entry name" value="Winged helix' DNA-binding domain"/>
    <property type="match status" value="1"/>
</dbReference>
<evidence type="ECO:0000256" key="2">
    <source>
        <dbReference type="ARBA" id="ARBA00005384"/>
    </source>
</evidence>
<dbReference type="Gene3D" id="1.10.10.10">
    <property type="entry name" value="Winged helix-like DNA-binding domain superfamily/Winged helix DNA-binding domain"/>
    <property type="match status" value="1"/>
</dbReference>
<evidence type="ECO:0000256" key="4">
    <source>
        <dbReference type="ARBA" id="ARBA00022898"/>
    </source>
</evidence>